<evidence type="ECO:0000313" key="8">
    <source>
        <dbReference type="EMBL" id="UWZ80989.1"/>
    </source>
</evidence>
<feature type="transmembrane region" description="Helical" evidence="6">
    <location>
        <begin position="12"/>
        <end position="36"/>
    </location>
</feature>
<evidence type="ECO:0000256" key="6">
    <source>
        <dbReference type="SAM" id="Phobius"/>
    </source>
</evidence>
<feature type="transmembrane region" description="Helical" evidence="6">
    <location>
        <begin position="101"/>
        <end position="119"/>
    </location>
</feature>
<organism evidence="8 9">
    <name type="scientific">Geoalkalibacter halelectricus</name>
    <dbReference type="NCBI Taxonomy" id="2847045"/>
    <lineage>
        <taxon>Bacteria</taxon>
        <taxon>Pseudomonadati</taxon>
        <taxon>Thermodesulfobacteriota</taxon>
        <taxon>Desulfuromonadia</taxon>
        <taxon>Desulfuromonadales</taxon>
        <taxon>Geoalkalibacteraceae</taxon>
        <taxon>Geoalkalibacter</taxon>
    </lineage>
</organism>
<proteinExistence type="predicted"/>
<gene>
    <name evidence="8" type="ORF">L9S41_06235</name>
</gene>
<keyword evidence="9" id="KW-1185">Reference proteome</keyword>
<name>A0ABY5ZTJ4_9BACT</name>
<evidence type="ECO:0000256" key="3">
    <source>
        <dbReference type="ARBA" id="ARBA00022748"/>
    </source>
</evidence>
<dbReference type="InterPro" id="IPR007816">
    <property type="entry name" value="ResB-like_domain"/>
</dbReference>
<comment type="subcellular location">
    <subcellularLocation>
        <location evidence="1">Membrane</location>
        <topology evidence="1">Multi-pass membrane protein</topology>
    </subcellularLocation>
</comment>
<evidence type="ECO:0000256" key="2">
    <source>
        <dbReference type="ARBA" id="ARBA00022692"/>
    </source>
</evidence>
<evidence type="ECO:0000256" key="4">
    <source>
        <dbReference type="ARBA" id="ARBA00022989"/>
    </source>
</evidence>
<reference evidence="8" key="1">
    <citation type="journal article" date="2022" name="Environ. Microbiol.">
        <title>Geoalkalibacter halelectricus SAP #1 sp. nov. possessing extracellular electron transfer and mineral#reducing capabilities from a haloalkaline environment.</title>
        <authorList>
            <person name="Yadav S."/>
            <person name="Singh R."/>
            <person name="Sundharam S.S."/>
            <person name="Chaudhary S."/>
            <person name="Krishnamurthi S."/>
            <person name="Patil S.A."/>
        </authorList>
    </citation>
    <scope>NUCLEOTIDE SEQUENCE</scope>
    <source>
        <strain evidence="8">SAP-1</strain>
    </source>
</reference>
<evidence type="ECO:0000259" key="7">
    <source>
        <dbReference type="Pfam" id="PF05140"/>
    </source>
</evidence>
<sequence>MFEKIWNWLTSLKLAIVLASLATLVIMIGSLVMHYYPMVFGDLDRVTLGDWYPEAARRAPWHTLWMPIAAVLLIAFAINTLCCLIDWLLRLRSRWRKTGEYLIHFGFCLLLIAFFWGNVSGYRTSGNLLAVGDTLELSNHAGLSLRLDDFQPVFDETGRRPLDMINHLTLLNGDRPIATAEARTNHPLMHRGLVVVPASFTREASGFRFVVPGRGQIALEPGKNLTLGNGEELRVKEFLPNARRMGERVVRMGGGLMAPALRLELHAEEKLLWEGWYFLREGPPQALLQRGLQLRPTEPLLRTYSVLTINYDPGARMALIGGLAMSAGVFIAIFSYYAKRTRQDRPDIE</sequence>
<accession>A0ABY5ZTJ4</accession>
<evidence type="ECO:0000313" key="9">
    <source>
        <dbReference type="Proteomes" id="UP001060414"/>
    </source>
</evidence>
<dbReference type="Pfam" id="PF05140">
    <property type="entry name" value="ResB"/>
    <property type="match status" value="1"/>
</dbReference>
<keyword evidence="3" id="KW-0201">Cytochrome c-type biogenesis</keyword>
<evidence type="ECO:0000256" key="5">
    <source>
        <dbReference type="ARBA" id="ARBA00023136"/>
    </source>
</evidence>
<dbReference type="Proteomes" id="UP001060414">
    <property type="component" value="Chromosome"/>
</dbReference>
<keyword evidence="4 6" id="KW-1133">Transmembrane helix</keyword>
<protein>
    <submittedName>
        <fullName evidence="8">Cytochrome c biogenesis protein ResB</fullName>
    </submittedName>
</protein>
<feature type="transmembrane region" description="Helical" evidence="6">
    <location>
        <begin position="317"/>
        <end position="338"/>
    </location>
</feature>
<dbReference type="RefSeq" id="WP_260749357.1">
    <property type="nucleotide sequence ID" value="NZ_CP092109.1"/>
</dbReference>
<evidence type="ECO:0000256" key="1">
    <source>
        <dbReference type="ARBA" id="ARBA00004141"/>
    </source>
</evidence>
<feature type="domain" description="ResB-like" evidence="7">
    <location>
        <begin position="92"/>
        <end position="200"/>
    </location>
</feature>
<keyword evidence="2 6" id="KW-0812">Transmembrane</keyword>
<feature type="transmembrane region" description="Helical" evidence="6">
    <location>
        <begin position="64"/>
        <end position="89"/>
    </location>
</feature>
<keyword evidence="5 6" id="KW-0472">Membrane</keyword>
<dbReference type="EMBL" id="CP092109">
    <property type="protein sequence ID" value="UWZ80989.1"/>
    <property type="molecule type" value="Genomic_DNA"/>
</dbReference>